<reference evidence="6" key="1">
    <citation type="journal article" date="2009" name="Nature">
        <title>Genome sequence and analysis of the Irish potato famine pathogen Phytophthora infestans.</title>
        <authorList>
            <consortium name="The Broad Institute Genome Sequencing Platform"/>
            <person name="Haas B.J."/>
            <person name="Kamoun S."/>
            <person name="Zody M.C."/>
            <person name="Jiang R.H."/>
            <person name="Handsaker R.E."/>
            <person name="Cano L.M."/>
            <person name="Grabherr M."/>
            <person name="Kodira C.D."/>
            <person name="Raffaele S."/>
            <person name="Torto-Alalibo T."/>
            <person name="Bozkurt T.O."/>
            <person name="Ah-Fong A.M."/>
            <person name="Alvarado L."/>
            <person name="Anderson V.L."/>
            <person name="Armstrong M.R."/>
            <person name="Avrova A."/>
            <person name="Baxter L."/>
            <person name="Beynon J."/>
            <person name="Boevink P.C."/>
            <person name="Bollmann S.R."/>
            <person name="Bos J.I."/>
            <person name="Bulone V."/>
            <person name="Cai G."/>
            <person name="Cakir C."/>
            <person name="Carrington J.C."/>
            <person name="Chawner M."/>
            <person name="Conti L."/>
            <person name="Costanzo S."/>
            <person name="Ewan R."/>
            <person name="Fahlgren N."/>
            <person name="Fischbach M.A."/>
            <person name="Fugelstad J."/>
            <person name="Gilroy E.M."/>
            <person name="Gnerre S."/>
            <person name="Green P.J."/>
            <person name="Grenville-Briggs L.J."/>
            <person name="Griffith J."/>
            <person name="Grunwald N.J."/>
            <person name="Horn K."/>
            <person name="Horner N.R."/>
            <person name="Hu C.H."/>
            <person name="Huitema E."/>
            <person name="Jeong D.H."/>
            <person name="Jones A.M."/>
            <person name="Jones J.D."/>
            <person name="Jones R.W."/>
            <person name="Karlsson E.K."/>
            <person name="Kunjeti S.G."/>
            <person name="Lamour K."/>
            <person name="Liu Z."/>
            <person name="Ma L."/>
            <person name="Maclean D."/>
            <person name="Chibucos M.C."/>
            <person name="McDonald H."/>
            <person name="McWalters J."/>
            <person name="Meijer H.J."/>
            <person name="Morgan W."/>
            <person name="Morris P.F."/>
            <person name="Munro C.A."/>
            <person name="O'Neill K."/>
            <person name="Ospina-Giraldo M."/>
            <person name="Pinzon A."/>
            <person name="Pritchard L."/>
            <person name="Ramsahoye B."/>
            <person name="Ren Q."/>
            <person name="Restrepo S."/>
            <person name="Roy S."/>
            <person name="Sadanandom A."/>
            <person name="Savidor A."/>
            <person name="Schornack S."/>
            <person name="Schwartz D.C."/>
            <person name="Schumann U.D."/>
            <person name="Schwessinger B."/>
            <person name="Seyer L."/>
            <person name="Sharpe T."/>
            <person name="Silvar C."/>
            <person name="Song J."/>
            <person name="Studholme D.J."/>
            <person name="Sykes S."/>
            <person name="Thines M."/>
            <person name="van de Vondervoort P.J."/>
            <person name="Phuntumart V."/>
            <person name="Wawra S."/>
            <person name="Weide R."/>
            <person name="Win J."/>
            <person name="Young C."/>
            <person name="Zhou S."/>
            <person name="Fry W."/>
            <person name="Meyers B.C."/>
            <person name="van West P."/>
            <person name="Ristaino J."/>
            <person name="Govers F."/>
            <person name="Birch P.R."/>
            <person name="Whisson S.C."/>
            <person name="Judelson H.S."/>
            <person name="Nusbaum C."/>
        </authorList>
    </citation>
    <scope>NUCLEOTIDE SEQUENCE [LARGE SCALE GENOMIC DNA]</scope>
    <source>
        <strain evidence="6">T30-4</strain>
    </source>
</reference>
<gene>
    <name evidence="5" type="ORF">PITG_17225</name>
</gene>
<feature type="chain" id="PRO_5003013109" evidence="3">
    <location>
        <begin position="28"/>
        <end position="664"/>
    </location>
</feature>
<dbReference type="GO" id="GO:0003723">
    <property type="term" value="F:RNA binding"/>
    <property type="evidence" value="ECO:0007669"/>
    <property type="project" value="InterPro"/>
</dbReference>
<dbReference type="Pfam" id="PF00588">
    <property type="entry name" value="SpoU_methylase"/>
    <property type="match status" value="1"/>
</dbReference>
<dbReference type="Proteomes" id="UP000006643">
    <property type="component" value="Unassembled WGS sequence"/>
</dbReference>
<dbReference type="InterPro" id="IPR045330">
    <property type="entry name" value="TRM3/TARBP1"/>
</dbReference>
<evidence type="ECO:0000313" key="6">
    <source>
        <dbReference type="Proteomes" id="UP000006643"/>
    </source>
</evidence>
<evidence type="ECO:0000256" key="1">
    <source>
        <dbReference type="ARBA" id="ARBA00022603"/>
    </source>
</evidence>
<evidence type="ECO:0000259" key="4">
    <source>
        <dbReference type="Pfam" id="PF00588"/>
    </source>
</evidence>
<dbReference type="GeneID" id="9464784"/>
<dbReference type="OrthoDB" id="241340at2759"/>
<dbReference type="InParanoid" id="D0NVJ9"/>
<dbReference type="RefSeq" id="XP_002896876.1">
    <property type="nucleotide sequence ID" value="XM_002896830.1"/>
</dbReference>
<dbReference type="eggNOG" id="KOG0839">
    <property type="taxonomic scope" value="Eukaryota"/>
</dbReference>
<dbReference type="GO" id="GO:0030488">
    <property type="term" value="P:tRNA methylation"/>
    <property type="evidence" value="ECO:0007669"/>
    <property type="project" value="InterPro"/>
</dbReference>
<dbReference type="VEuPathDB" id="FungiDB:PITG_17225"/>
<proteinExistence type="predicted"/>
<dbReference type="GO" id="GO:0016423">
    <property type="term" value="F:tRNA (guanine) methyltransferase activity"/>
    <property type="evidence" value="ECO:0007669"/>
    <property type="project" value="InterPro"/>
</dbReference>
<keyword evidence="3" id="KW-0732">Signal</keyword>
<dbReference type="PANTHER" id="PTHR12029">
    <property type="entry name" value="RNA METHYLTRANSFERASE"/>
    <property type="match status" value="1"/>
</dbReference>
<dbReference type="EMBL" id="DS028169">
    <property type="protein sequence ID" value="EEY66678.1"/>
    <property type="molecule type" value="Genomic_DNA"/>
</dbReference>
<dbReference type="CDD" id="cd18091">
    <property type="entry name" value="SpoU-like_TRM3-like"/>
    <property type="match status" value="1"/>
</dbReference>
<name>D0NVJ9_PHYIT</name>
<dbReference type="InterPro" id="IPR001537">
    <property type="entry name" value="SpoU_MeTrfase"/>
</dbReference>
<dbReference type="KEGG" id="pif:PITG_17225"/>
<dbReference type="STRING" id="403677.D0NVJ9"/>
<dbReference type="PANTHER" id="PTHR12029:SF11">
    <property type="entry name" value="METHYLTRANSFERASE TARBP1-RELATED"/>
    <property type="match status" value="1"/>
</dbReference>
<dbReference type="InterPro" id="IPR029026">
    <property type="entry name" value="tRNA_m1G_MTases_N"/>
</dbReference>
<sequence length="664" mass="73655">MNPSALIQMVNVLSLTLAQLAGSLVQASKDIDSLLEEVWTAYNDSKAKPDALTRAVVTCMFQPVFLLRAELTSTMKLWLAGFIRFGSRHRPNVVFHLACRLCQTWRAHPVSALSFVDELVELLLYKEPLIDEKEQLATDAGAPFQGFQGYSPLDGNQTAAVTTHAKDRFVRLVMLSFVDDVAVDKSSSSNDTQQLFDALTARLLKLNVTPEWQKQHMLNSDGFGKKLRSWQALCIVSAHVTKSQLTELLPTLATAFAVPQLPSVRYYMELFGMRMAAKFPTEICSGVLLPMLGDANLMPQVGASLLLVSAYLVDTKLDDNSLDVDCGELLETMLPWLNTSHGYTRVLAQYLLAKVLPRHIHYLKQSSKDTPGLRFLEGTARYLSNNKECKRMLRRQARQLDEFHSDYESSLLGMLSSGFISEFGELLPRDDALRFSEQLKTAMNELYAQYQLENFPPTPSEQKSSMEADSDSALPAAMRADFDAARRGATLNARQRPRQPLIMCASLVDKVPNLAGLATDLRDLNAQETGRAEPADDAAGRHVREMSAATAHKWMPLERSATSKVTIYDEHLCDGSAKGYTIVAVEQTASSVSLASYTLPRKMVLVLGREKEGIPVEVLQLVDVCVEIPQFGLVRSLNVHVSGALVLWEYTQQQLMSGALESTL</sequence>
<evidence type="ECO:0000256" key="2">
    <source>
        <dbReference type="ARBA" id="ARBA00022679"/>
    </source>
</evidence>
<evidence type="ECO:0000256" key="3">
    <source>
        <dbReference type="SAM" id="SignalP"/>
    </source>
</evidence>
<dbReference type="HOGENOM" id="CLU_025836_0_0_1"/>
<protein>
    <submittedName>
        <fullName evidence="5">SpoU rRNA Methylase family</fullName>
    </submittedName>
</protein>
<keyword evidence="2" id="KW-0808">Transferase</keyword>
<dbReference type="SUPFAM" id="SSF75217">
    <property type="entry name" value="alpha/beta knot"/>
    <property type="match status" value="1"/>
</dbReference>
<feature type="domain" description="tRNA/rRNA methyltransferase SpoU type" evidence="4">
    <location>
        <begin position="548"/>
        <end position="648"/>
    </location>
</feature>
<dbReference type="Gene3D" id="3.40.1280.10">
    <property type="match status" value="1"/>
</dbReference>
<keyword evidence="6" id="KW-1185">Reference proteome</keyword>
<organism evidence="5 6">
    <name type="scientific">Phytophthora infestans (strain T30-4)</name>
    <name type="common">Potato late blight agent</name>
    <dbReference type="NCBI Taxonomy" id="403677"/>
    <lineage>
        <taxon>Eukaryota</taxon>
        <taxon>Sar</taxon>
        <taxon>Stramenopiles</taxon>
        <taxon>Oomycota</taxon>
        <taxon>Peronosporomycetes</taxon>
        <taxon>Peronosporales</taxon>
        <taxon>Peronosporaceae</taxon>
        <taxon>Phytophthora</taxon>
    </lineage>
</organism>
<dbReference type="InterPro" id="IPR044748">
    <property type="entry name" value="Trm3/TARBP1_C"/>
</dbReference>
<accession>D0NVJ9</accession>
<feature type="signal peptide" evidence="3">
    <location>
        <begin position="1"/>
        <end position="27"/>
    </location>
</feature>
<dbReference type="AlphaFoldDB" id="D0NVJ9"/>
<keyword evidence="1 5" id="KW-0489">Methyltransferase</keyword>
<evidence type="ECO:0000313" key="5">
    <source>
        <dbReference type="EMBL" id="EEY66678.1"/>
    </source>
</evidence>
<dbReference type="InterPro" id="IPR029028">
    <property type="entry name" value="Alpha/beta_knot_MTases"/>
</dbReference>